<organism evidence="2 3">
    <name type="scientific">Gemmatimonas aurantiaca</name>
    <dbReference type="NCBI Taxonomy" id="173480"/>
    <lineage>
        <taxon>Bacteria</taxon>
        <taxon>Pseudomonadati</taxon>
        <taxon>Gemmatimonadota</taxon>
        <taxon>Gemmatimonadia</taxon>
        <taxon>Gemmatimonadales</taxon>
        <taxon>Gemmatimonadaceae</taxon>
        <taxon>Gemmatimonas</taxon>
    </lineage>
</organism>
<sequence length="221" mass="24711">MITPHTPAGTVDAQDPAHTPDRDLTLERGFVASLRWLVSEGDARGVRRIAVELRALREALTTLDETRLARDEHARRASELDRELHAAIAMLGPGTTVNGSGGLVQRLIRLRERLAEDTMSREQLAVERDAWRAMCSLLTQTRAGMQDLLERTERDHRRTSAEVAVLRERVAELTAMHDDTAAQTALARQQLVDLREQLTRWSGTVERALGELLQGARELAD</sequence>
<dbReference type="Proteomes" id="UP000264071">
    <property type="component" value="Unassembled WGS sequence"/>
</dbReference>
<evidence type="ECO:0000313" key="3">
    <source>
        <dbReference type="Proteomes" id="UP000264071"/>
    </source>
</evidence>
<evidence type="ECO:0000256" key="1">
    <source>
        <dbReference type="SAM" id="MobiDB-lite"/>
    </source>
</evidence>
<evidence type="ECO:0000313" key="2">
    <source>
        <dbReference type="EMBL" id="HCT58185.1"/>
    </source>
</evidence>
<protein>
    <submittedName>
        <fullName evidence="2">Uncharacterized protein</fullName>
    </submittedName>
</protein>
<gene>
    <name evidence="2" type="ORF">DGD08_13350</name>
</gene>
<dbReference type="EMBL" id="DPIY01000010">
    <property type="protein sequence ID" value="HCT58185.1"/>
    <property type="molecule type" value="Genomic_DNA"/>
</dbReference>
<name>A0A3D4VAN4_9BACT</name>
<dbReference type="AlphaFoldDB" id="A0A3D4VAN4"/>
<accession>A0A3D4VAN4</accession>
<reference evidence="2 3" key="1">
    <citation type="journal article" date="2018" name="Nat. Biotechnol.">
        <title>A standardized bacterial taxonomy based on genome phylogeny substantially revises the tree of life.</title>
        <authorList>
            <person name="Parks D.H."/>
            <person name="Chuvochina M."/>
            <person name="Waite D.W."/>
            <person name="Rinke C."/>
            <person name="Skarshewski A."/>
            <person name="Chaumeil P.A."/>
            <person name="Hugenholtz P."/>
        </authorList>
    </citation>
    <scope>NUCLEOTIDE SEQUENCE [LARGE SCALE GENOMIC DNA]</scope>
    <source>
        <strain evidence="2">UBA8844</strain>
    </source>
</reference>
<comment type="caution">
    <text evidence="2">The sequence shown here is derived from an EMBL/GenBank/DDBJ whole genome shotgun (WGS) entry which is preliminary data.</text>
</comment>
<feature type="region of interest" description="Disordered" evidence="1">
    <location>
        <begin position="1"/>
        <end position="20"/>
    </location>
</feature>
<proteinExistence type="predicted"/>